<dbReference type="KEGG" id="bkw:BkAM31D_09755"/>
<reference evidence="1 2" key="1">
    <citation type="submission" date="2017-04" db="EMBL/GenBank/DDBJ databases">
        <title>Bacillus krulwichiae AM31D Genome sequencing and assembly.</title>
        <authorList>
            <person name="Krulwich T.A."/>
            <person name="Anastor L."/>
            <person name="Ehrlich R."/>
            <person name="Ehrlich G.D."/>
            <person name="Janto B."/>
        </authorList>
    </citation>
    <scope>NUCLEOTIDE SEQUENCE [LARGE SCALE GENOMIC DNA]</scope>
    <source>
        <strain evidence="1 2">AM31D</strain>
    </source>
</reference>
<name>A0A1X9M9N2_9BACI</name>
<dbReference type="RefSeq" id="WP_066160258.1">
    <property type="nucleotide sequence ID" value="NZ_CP020814.1"/>
</dbReference>
<evidence type="ECO:0000313" key="2">
    <source>
        <dbReference type="Proteomes" id="UP000193006"/>
    </source>
</evidence>
<proteinExistence type="predicted"/>
<dbReference type="STRING" id="199441.BkAM31D_09755"/>
<dbReference type="EMBL" id="CP020814">
    <property type="protein sequence ID" value="ARK30118.1"/>
    <property type="molecule type" value="Genomic_DNA"/>
</dbReference>
<organism evidence="1 2">
    <name type="scientific">Halalkalibacter krulwichiae</name>
    <dbReference type="NCBI Taxonomy" id="199441"/>
    <lineage>
        <taxon>Bacteria</taxon>
        <taxon>Bacillati</taxon>
        <taxon>Bacillota</taxon>
        <taxon>Bacilli</taxon>
        <taxon>Bacillales</taxon>
        <taxon>Bacillaceae</taxon>
        <taxon>Halalkalibacter</taxon>
    </lineage>
</organism>
<accession>A0A1X9M9N2</accession>
<keyword evidence="2" id="KW-1185">Reference proteome</keyword>
<protein>
    <submittedName>
        <fullName evidence="1">Uncharacterized protein</fullName>
    </submittedName>
</protein>
<dbReference type="AlphaFoldDB" id="A0A1X9M9N2"/>
<sequence>MSSKNATDLLKEYVERINEDIHSMVGEDKKILREAKITLNDILKKKEGSQNFEDLHASSLSIFTTIISKFFIGKISEFSKIRHQSGGANFAIAHLFGHSDIEEDPIFAVSKNNIEFSAKSLNLFKDNRVTIALGNEIEEHVPHNRLHVENLQFYTPAKQARGFADKTCAERKIVAHLLKQIKEKGIYDLEGCTLSVYTKLEPCIYCFNMLDSFRKEYGVDIYLIYNEMAKQMKEELEDPNILEEINELLELFES</sequence>
<dbReference type="Proteomes" id="UP000193006">
    <property type="component" value="Chromosome"/>
</dbReference>
<evidence type="ECO:0000313" key="1">
    <source>
        <dbReference type="EMBL" id="ARK30118.1"/>
    </source>
</evidence>
<gene>
    <name evidence="1" type="ORF">BkAM31D_09755</name>
</gene>